<evidence type="ECO:0000256" key="1">
    <source>
        <dbReference type="ARBA" id="ARBA00005033"/>
    </source>
</evidence>
<dbReference type="InterPro" id="IPR003700">
    <property type="entry name" value="Pantoate_hydroxy_MeTrfase"/>
</dbReference>
<evidence type="ECO:0000256" key="8">
    <source>
        <dbReference type="PIRSR" id="PIRSR000388-1"/>
    </source>
</evidence>
<dbReference type="GO" id="GO:0032259">
    <property type="term" value="P:methylation"/>
    <property type="evidence" value="ECO:0007669"/>
    <property type="project" value="UniProtKB-KW"/>
</dbReference>
<reference evidence="11 12" key="1">
    <citation type="submission" date="2017-09" db="EMBL/GenBank/DDBJ databases">
        <title>Depth-based differentiation of microbial function through sediment-hosted aquifers and enrichment of novel symbionts in the deep terrestrial subsurface.</title>
        <authorList>
            <person name="Probst A.J."/>
            <person name="Ladd B."/>
            <person name="Jarett J.K."/>
            <person name="Geller-Mcgrath D.E."/>
            <person name="Sieber C.M."/>
            <person name="Emerson J.B."/>
            <person name="Anantharaman K."/>
            <person name="Thomas B.C."/>
            <person name="Malmstrom R."/>
            <person name="Stieglmeier M."/>
            <person name="Klingl A."/>
            <person name="Woyke T."/>
            <person name="Ryan C.M."/>
            <person name="Banfield J.F."/>
        </authorList>
    </citation>
    <scope>NUCLEOTIDE SEQUENCE [LARGE SCALE GENOMIC DNA]</scope>
    <source>
        <strain evidence="11">CG07_land_8_20_14_0_80_42_15</strain>
    </source>
</reference>
<dbReference type="GO" id="GO:0000287">
    <property type="term" value="F:magnesium ion binding"/>
    <property type="evidence" value="ECO:0007669"/>
    <property type="project" value="TreeGrafter"/>
</dbReference>
<comment type="function">
    <text evidence="6 7">Catalyzes the reversible reaction in which hydroxymethyl group from 5,10-methylenetetrahydrofolate is transferred onto alpha-ketoisovalerate to form ketopantoate.</text>
</comment>
<evidence type="ECO:0000256" key="7">
    <source>
        <dbReference type="HAMAP-Rule" id="MF_00156"/>
    </source>
</evidence>
<dbReference type="PANTHER" id="PTHR20881:SF0">
    <property type="entry name" value="3-METHYL-2-OXOBUTANOATE HYDROXYMETHYLTRANSFERASE"/>
    <property type="match status" value="1"/>
</dbReference>
<accession>A0A2J0KU97</accession>
<dbReference type="FunFam" id="3.20.20.60:FF:000003">
    <property type="entry name" value="3-methyl-2-oxobutanoate hydroxymethyltransferase"/>
    <property type="match status" value="1"/>
</dbReference>
<sequence>MLDKKITIQELQEKKKRGEKITMLTAYDYPIASMVDEAGIDMILVGDSLGMVVLGYKDTLSVSMDDMIRHSQAVKRATKRALIVGDMPYKSFDTPKDAVKNAKRFIEEAGCDAVKLENQEESSFDSAAAIIKAGIAVEGHLGLTPQSVEKLGGFKVQGRTPEAAQKIIDNAKRLEKMGCFSIVLECVPAELGKMITKSLSIPTIGIGAGADCDGQVLVIHDIIGLFERFTPKFVKKYAILAPVIKDAVRQYIKEVKEGKFPSADHIFK</sequence>
<dbReference type="EMBL" id="PEWV01000022">
    <property type="protein sequence ID" value="PIU42058.1"/>
    <property type="molecule type" value="Genomic_DNA"/>
</dbReference>
<dbReference type="HAMAP" id="MF_00156">
    <property type="entry name" value="PanB"/>
    <property type="match status" value="1"/>
</dbReference>
<evidence type="ECO:0000256" key="10">
    <source>
        <dbReference type="PIRSR" id="PIRSR000388-3"/>
    </source>
</evidence>
<comment type="caution">
    <text evidence="11">The sequence shown here is derived from an EMBL/GenBank/DDBJ whole genome shotgun (WGS) entry which is preliminary data.</text>
</comment>
<proteinExistence type="inferred from homology"/>
<evidence type="ECO:0000313" key="12">
    <source>
        <dbReference type="Proteomes" id="UP000230052"/>
    </source>
</evidence>
<comment type="subcellular location">
    <subcellularLocation>
        <location evidence="7">Cytoplasm</location>
    </subcellularLocation>
</comment>
<dbReference type="Pfam" id="PF02548">
    <property type="entry name" value="Pantoate_transf"/>
    <property type="match status" value="1"/>
</dbReference>
<feature type="binding site" evidence="7 10">
    <location>
        <position position="86"/>
    </location>
    <ligand>
        <name>Mg(2+)</name>
        <dbReference type="ChEBI" id="CHEBI:18420"/>
    </ligand>
</feature>
<gene>
    <name evidence="7 11" type="primary">panB</name>
    <name evidence="11" type="ORF">COS99_02400</name>
</gene>
<comment type="similarity">
    <text evidence="2 7">Belongs to the PanB family.</text>
</comment>
<dbReference type="GO" id="GO:0015940">
    <property type="term" value="P:pantothenate biosynthetic process"/>
    <property type="evidence" value="ECO:0007669"/>
    <property type="project" value="UniProtKB-UniRule"/>
</dbReference>
<comment type="catalytic activity">
    <reaction evidence="7">
        <text>(6R)-5,10-methylene-5,6,7,8-tetrahydrofolate + 3-methyl-2-oxobutanoate + H2O = 2-dehydropantoate + (6S)-5,6,7,8-tetrahydrofolate</text>
        <dbReference type="Rhea" id="RHEA:11824"/>
        <dbReference type="ChEBI" id="CHEBI:11561"/>
        <dbReference type="ChEBI" id="CHEBI:11851"/>
        <dbReference type="ChEBI" id="CHEBI:15377"/>
        <dbReference type="ChEBI" id="CHEBI:15636"/>
        <dbReference type="ChEBI" id="CHEBI:57453"/>
        <dbReference type="EC" id="2.1.2.11"/>
    </reaction>
</comment>
<keyword evidence="11" id="KW-0489">Methyltransferase</keyword>
<dbReference type="GO" id="GO:0003864">
    <property type="term" value="F:3-methyl-2-oxobutanoate hydroxymethyltransferase activity"/>
    <property type="evidence" value="ECO:0007669"/>
    <property type="project" value="UniProtKB-UniRule"/>
</dbReference>
<evidence type="ECO:0000256" key="3">
    <source>
        <dbReference type="ARBA" id="ARBA00011424"/>
    </source>
</evidence>
<keyword evidence="7 10" id="KW-0460">Magnesium</keyword>
<dbReference type="CDD" id="cd06557">
    <property type="entry name" value="KPHMT-like"/>
    <property type="match status" value="1"/>
</dbReference>
<dbReference type="Proteomes" id="UP000230052">
    <property type="component" value="Unassembled WGS sequence"/>
</dbReference>
<comment type="cofactor">
    <cofactor evidence="7 10">
        <name>Mg(2+)</name>
        <dbReference type="ChEBI" id="CHEBI:18420"/>
    </cofactor>
    <text evidence="7 10">Binds 1 Mg(2+) ion per subunit.</text>
</comment>
<name>A0A2J0KU97_9BACT</name>
<dbReference type="GO" id="GO:0008168">
    <property type="term" value="F:methyltransferase activity"/>
    <property type="evidence" value="ECO:0007669"/>
    <property type="project" value="UniProtKB-KW"/>
</dbReference>
<protein>
    <recommendedName>
        <fullName evidence="7">3-methyl-2-oxobutanoate hydroxymethyltransferase</fullName>
        <ecNumber evidence="7">2.1.2.11</ecNumber>
    </recommendedName>
    <alternativeName>
        <fullName evidence="7">Ketopantoate hydroxymethyltransferase</fullName>
        <shortName evidence="7">KPHMT</shortName>
    </alternativeName>
</protein>
<dbReference type="InterPro" id="IPR015813">
    <property type="entry name" value="Pyrv/PenolPyrv_kinase-like_dom"/>
</dbReference>
<feature type="binding site" evidence="7 10">
    <location>
        <position position="117"/>
    </location>
    <ligand>
        <name>Mg(2+)</name>
        <dbReference type="ChEBI" id="CHEBI:18420"/>
    </ligand>
</feature>
<dbReference type="NCBIfam" id="TIGR00222">
    <property type="entry name" value="panB"/>
    <property type="match status" value="1"/>
</dbReference>
<comment type="subunit">
    <text evidence="3 7">Homodecamer; pentamer of dimers.</text>
</comment>
<evidence type="ECO:0000256" key="2">
    <source>
        <dbReference type="ARBA" id="ARBA00008676"/>
    </source>
</evidence>
<feature type="active site" description="Proton acceptor" evidence="7 8">
    <location>
        <position position="185"/>
    </location>
</feature>
<dbReference type="AlphaFoldDB" id="A0A2J0KU97"/>
<keyword evidence="4 7" id="KW-0566">Pantothenate biosynthesis</keyword>
<dbReference type="NCBIfam" id="NF001452">
    <property type="entry name" value="PRK00311.1"/>
    <property type="match status" value="1"/>
</dbReference>
<dbReference type="PANTHER" id="PTHR20881">
    <property type="entry name" value="3-METHYL-2-OXOBUTANOATE HYDROXYMETHYLTRANSFERASE"/>
    <property type="match status" value="1"/>
</dbReference>
<feature type="binding site" evidence="7 10">
    <location>
        <position position="47"/>
    </location>
    <ligand>
        <name>Mg(2+)</name>
        <dbReference type="ChEBI" id="CHEBI:18420"/>
    </ligand>
</feature>
<evidence type="ECO:0000256" key="5">
    <source>
        <dbReference type="ARBA" id="ARBA00022679"/>
    </source>
</evidence>
<feature type="binding site" evidence="7 9">
    <location>
        <begin position="47"/>
        <end position="48"/>
    </location>
    <ligand>
        <name>3-methyl-2-oxobutanoate</name>
        <dbReference type="ChEBI" id="CHEBI:11851"/>
    </ligand>
</feature>
<organism evidence="11 12">
    <name type="scientific">Candidatus Aquitaenariimonas noxiae</name>
    <dbReference type="NCBI Taxonomy" id="1974741"/>
    <lineage>
        <taxon>Bacteria</taxon>
        <taxon>Pseudomonadati</taxon>
        <taxon>Candidatus Omnitrophota</taxon>
        <taxon>Candidatus Aquitaenariimonas</taxon>
    </lineage>
</organism>
<feature type="binding site" evidence="7 9">
    <location>
        <position position="86"/>
    </location>
    <ligand>
        <name>3-methyl-2-oxobutanoate</name>
        <dbReference type="ChEBI" id="CHEBI:11851"/>
    </ligand>
</feature>
<dbReference type="UniPathway" id="UPA00028">
    <property type="reaction ID" value="UER00003"/>
</dbReference>
<dbReference type="SUPFAM" id="SSF51621">
    <property type="entry name" value="Phosphoenolpyruvate/pyruvate domain"/>
    <property type="match status" value="1"/>
</dbReference>
<keyword evidence="7 10" id="KW-0479">Metal-binding</keyword>
<dbReference type="GO" id="GO:0005737">
    <property type="term" value="C:cytoplasm"/>
    <property type="evidence" value="ECO:0007669"/>
    <property type="project" value="UniProtKB-SubCell"/>
</dbReference>
<evidence type="ECO:0000256" key="9">
    <source>
        <dbReference type="PIRSR" id="PIRSR000388-2"/>
    </source>
</evidence>
<keyword evidence="7" id="KW-0963">Cytoplasm</keyword>
<dbReference type="Gene3D" id="3.20.20.60">
    <property type="entry name" value="Phosphoenolpyruvate-binding domains"/>
    <property type="match status" value="1"/>
</dbReference>
<feature type="binding site" evidence="7 9">
    <location>
        <position position="115"/>
    </location>
    <ligand>
        <name>3-methyl-2-oxobutanoate</name>
        <dbReference type="ChEBI" id="CHEBI:11851"/>
    </ligand>
</feature>
<evidence type="ECO:0000313" key="11">
    <source>
        <dbReference type="EMBL" id="PIU42058.1"/>
    </source>
</evidence>
<evidence type="ECO:0000256" key="6">
    <source>
        <dbReference type="ARBA" id="ARBA00056497"/>
    </source>
</evidence>
<dbReference type="PIRSF" id="PIRSF000388">
    <property type="entry name" value="Pantoate_hydroxy_MeTrfase"/>
    <property type="match status" value="1"/>
</dbReference>
<comment type="pathway">
    <text evidence="1 7">Cofactor biosynthesis; (R)-pantothenate biosynthesis; (R)-pantoate from 3-methyl-2-oxobutanoate: step 1/2.</text>
</comment>
<keyword evidence="5 7" id="KW-0808">Transferase</keyword>
<dbReference type="InterPro" id="IPR040442">
    <property type="entry name" value="Pyrv_kinase-like_dom_sf"/>
</dbReference>
<evidence type="ECO:0000256" key="4">
    <source>
        <dbReference type="ARBA" id="ARBA00022655"/>
    </source>
</evidence>
<dbReference type="EC" id="2.1.2.11" evidence="7"/>